<dbReference type="SMART" id="SM00530">
    <property type="entry name" value="HTH_XRE"/>
    <property type="match status" value="1"/>
</dbReference>
<evidence type="ECO:0000313" key="3">
    <source>
        <dbReference type="Proteomes" id="UP000199051"/>
    </source>
</evidence>
<evidence type="ECO:0000313" key="2">
    <source>
        <dbReference type="EMBL" id="SER20615.1"/>
    </source>
</evidence>
<dbReference type="SUPFAM" id="SSF47413">
    <property type="entry name" value="lambda repressor-like DNA-binding domains"/>
    <property type="match status" value="1"/>
</dbReference>
<feature type="domain" description="HTH cro/C1-type" evidence="1">
    <location>
        <begin position="24"/>
        <end position="78"/>
    </location>
</feature>
<organism evidence="2 3">
    <name type="scientific">Actinokineospora terrae</name>
    <dbReference type="NCBI Taxonomy" id="155974"/>
    <lineage>
        <taxon>Bacteria</taxon>
        <taxon>Bacillati</taxon>
        <taxon>Actinomycetota</taxon>
        <taxon>Actinomycetes</taxon>
        <taxon>Pseudonocardiales</taxon>
        <taxon>Pseudonocardiaceae</taxon>
        <taxon>Actinokineospora</taxon>
    </lineage>
</organism>
<dbReference type="AlphaFoldDB" id="A0A1H9MAZ4"/>
<dbReference type="EMBL" id="FOGI01000002">
    <property type="protein sequence ID" value="SER20615.1"/>
    <property type="molecule type" value="Genomic_DNA"/>
</dbReference>
<gene>
    <name evidence="2" type="ORF">SAMN04487818_10252</name>
</gene>
<dbReference type="CDD" id="cd00093">
    <property type="entry name" value="HTH_XRE"/>
    <property type="match status" value="1"/>
</dbReference>
<sequence>MTCVNDWPLTVWDTGHMAPPRSPLARLRKAAGYTQESLAAQLHVDRMTVYRWEAGRNEPQPYLWPKLAMLLGINRSELQGLFPSSPTSSAPPLETLPSQAPLVLSALRRMLAGGQADTISPGVAVTPLVKRVHQLYQHADYEASARLLPQLLLQLDNQAPSRTAAVWTASGYIAAAKLATKLGDVQAAWVTADRAQRAAREAEAPALIAAARYQVACAHLRSGHLTDAQDTAAAALDELATAVQKEDGRLILSARGALLLLSAVMAARSNEHHSARQLLSQAHQLADDLGGEGNWLWTGFGHTNVAIHELSVAVQLRDNDQAQQLGAALDTDRLPVVLIGRRSQVHLDLSRAATDRQDDSVAVLHLLEAERVAKQAVSRNVGAHEVIRTLLGREQRHSTPGLRALAQRAGIHV</sequence>
<name>A0A1H9MAZ4_9PSEU</name>
<proteinExistence type="predicted"/>
<keyword evidence="2" id="KW-0238">DNA-binding</keyword>
<dbReference type="RefSeq" id="WP_143073333.1">
    <property type="nucleotide sequence ID" value="NZ_FOGI01000002.1"/>
</dbReference>
<dbReference type="GO" id="GO:0003677">
    <property type="term" value="F:DNA binding"/>
    <property type="evidence" value="ECO:0007669"/>
    <property type="project" value="UniProtKB-KW"/>
</dbReference>
<protein>
    <submittedName>
        <fullName evidence="2">DNA-binding transcriptional regulator, XRE-family HTH domain</fullName>
    </submittedName>
</protein>
<accession>A0A1H9MAZ4</accession>
<dbReference type="Proteomes" id="UP000199051">
    <property type="component" value="Unassembled WGS sequence"/>
</dbReference>
<keyword evidence="3" id="KW-1185">Reference proteome</keyword>
<dbReference type="InterPro" id="IPR010982">
    <property type="entry name" value="Lambda_DNA-bd_dom_sf"/>
</dbReference>
<dbReference type="Gene3D" id="1.10.260.40">
    <property type="entry name" value="lambda repressor-like DNA-binding domains"/>
    <property type="match status" value="1"/>
</dbReference>
<reference evidence="3" key="1">
    <citation type="submission" date="2016-10" db="EMBL/GenBank/DDBJ databases">
        <authorList>
            <person name="Varghese N."/>
            <person name="Submissions S."/>
        </authorList>
    </citation>
    <scope>NUCLEOTIDE SEQUENCE [LARGE SCALE GENOMIC DNA]</scope>
    <source>
        <strain evidence="3">DSM 44260</strain>
    </source>
</reference>
<dbReference type="InterPro" id="IPR001387">
    <property type="entry name" value="Cro/C1-type_HTH"/>
</dbReference>
<dbReference type="PROSITE" id="PS50943">
    <property type="entry name" value="HTH_CROC1"/>
    <property type="match status" value="1"/>
</dbReference>
<dbReference type="Pfam" id="PF01381">
    <property type="entry name" value="HTH_3"/>
    <property type="match status" value="1"/>
</dbReference>
<evidence type="ECO:0000259" key="1">
    <source>
        <dbReference type="PROSITE" id="PS50943"/>
    </source>
</evidence>
<dbReference type="STRING" id="155974.SAMN04487818_10252"/>